<accession>A0ABR6M639</accession>
<comment type="caution">
    <text evidence="2">The sequence shown here is derived from an EMBL/GenBank/DDBJ whole genome shotgun (WGS) entry which is preliminary data.</text>
</comment>
<organism evidence="2 3">
    <name type="scientific">Micromonospora echinospora</name>
    <name type="common">Micromonospora purpurea</name>
    <dbReference type="NCBI Taxonomy" id="1877"/>
    <lineage>
        <taxon>Bacteria</taxon>
        <taxon>Bacillati</taxon>
        <taxon>Actinomycetota</taxon>
        <taxon>Actinomycetes</taxon>
        <taxon>Micromonosporales</taxon>
        <taxon>Micromonosporaceae</taxon>
        <taxon>Micromonospora</taxon>
    </lineage>
</organism>
<reference evidence="2 3" key="1">
    <citation type="submission" date="2020-08" db="EMBL/GenBank/DDBJ databases">
        <title>Sequencing the genomes of 1000 actinobacteria strains.</title>
        <authorList>
            <person name="Klenk H.-P."/>
        </authorList>
    </citation>
    <scope>NUCLEOTIDE SEQUENCE [LARGE SCALE GENOMIC DNA]</scope>
    <source>
        <strain evidence="2 3">DSM 43036</strain>
    </source>
</reference>
<proteinExistence type="predicted"/>
<dbReference type="GeneID" id="300290975"/>
<gene>
    <name evidence="2" type="ORF">FHU28_000378</name>
</gene>
<evidence type="ECO:0000256" key="1">
    <source>
        <dbReference type="SAM" id="MobiDB-lite"/>
    </source>
</evidence>
<sequence length="150" mass="16695">MPELPEDDRSIDGSDRCYRRIPPSQAPYNENRGRRWPSSGNLTPSKEDTEVSIYLGSVLDELHLLPEDVLEGHEGYGLSCFPAQAARDANFGIKRDPVTESNRPLKVDPAHAVLTGLPPTGKPAIKRARKLVYDERLIVVREPDAPEDLP</sequence>
<dbReference type="RefSeq" id="WP_184680270.1">
    <property type="nucleotide sequence ID" value="NZ_JACHJC010000001.1"/>
</dbReference>
<evidence type="ECO:0000313" key="3">
    <source>
        <dbReference type="Proteomes" id="UP000618986"/>
    </source>
</evidence>
<protein>
    <submittedName>
        <fullName evidence="2">Uncharacterized protein</fullName>
    </submittedName>
</protein>
<name>A0ABR6M639_MICEC</name>
<dbReference type="EMBL" id="JACHJC010000001">
    <property type="protein sequence ID" value="MBB5110539.1"/>
    <property type="molecule type" value="Genomic_DNA"/>
</dbReference>
<evidence type="ECO:0000313" key="2">
    <source>
        <dbReference type="EMBL" id="MBB5110539.1"/>
    </source>
</evidence>
<feature type="compositionally biased region" description="Basic and acidic residues" evidence="1">
    <location>
        <begin position="7"/>
        <end position="18"/>
    </location>
</feature>
<keyword evidence="3" id="KW-1185">Reference proteome</keyword>
<dbReference type="Proteomes" id="UP000618986">
    <property type="component" value="Unassembled WGS sequence"/>
</dbReference>
<feature type="region of interest" description="Disordered" evidence="1">
    <location>
        <begin position="1"/>
        <end position="47"/>
    </location>
</feature>